<dbReference type="UniPathway" id="UPA00315">
    <property type="reaction ID" value="UER00080"/>
</dbReference>
<dbReference type="SUPFAM" id="SSF55973">
    <property type="entry name" value="S-adenosylmethionine synthetase"/>
    <property type="match status" value="3"/>
</dbReference>
<comment type="similarity">
    <text evidence="4">Belongs to the AdoMet synthase family.</text>
</comment>
<evidence type="ECO:0000256" key="4">
    <source>
        <dbReference type="ARBA" id="ARBA00009685"/>
    </source>
</evidence>
<protein>
    <recommendedName>
        <fullName evidence="5">methionine adenosyltransferase</fullName>
        <ecNumber evidence="5">2.5.1.6</ecNumber>
    </recommendedName>
</protein>
<dbReference type="CDD" id="cd18079">
    <property type="entry name" value="S-AdoMet_synt"/>
    <property type="match status" value="1"/>
</dbReference>
<organism evidence="16">
    <name type="scientific">hydrothermal vent metagenome</name>
    <dbReference type="NCBI Taxonomy" id="652676"/>
    <lineage>
        <taxon>unclassified sequences</taxon>
        <taxon>metagenomes</taxon>
        <taxon>ecological metagenomes</taxon>
    </lineage>
</organism>
<evidence type="ECO:0000259" key="13">
    <source>
        <dbReference type="Pfam" id="PF00438"/>
    </source>
</evidence>
<dbReference type="InterPro" id="IPR022629">
    <property type="entry name" value="S-AdoMet_synt_central"/>
</dbReference>
<dbReference type="Gene3D" id="3.30.300.10">
    <property type="match status" value="3"/>
</dbReference>
<dbReference type="GO" id="GO:0006730">
    <property type="term" value="P:one-carbon metabolic process"/>
    <property type="evidence" value="ECO:0007669"/>
    <property type="project" value="UniProtKB-KW"/>
</dbReference>
<reference evidence="16" key="1">
    <citation type="submission" date="2018-10" db="EMBL/GenBank/DDBJ databases">
        <authorList>
            <person name="Aoki K."/>
        </authorList>
    </citation>
    <scope>NUCLEOTIDE SEQUENCE</scope>
</reference>
<dbReference type="PIRSF" id="PIRSF000497">
    <property type="entry name" value="MAT"/>
    <property type="match status" value="1"/>
</dbReference>
<evidence type="ECO:0000256" key="3">
    <source>
        <dbReference type="ARBA" id="ARBA00005224"/>
    </source>
</evidence>
<dbReference type="Pfam" id="PF00438">
    <property type="entry name" value="S-AdoMet_synt_N"/>
    <property type="match status" value="1"/>
</dbReference>
<feature type="domain" description="S-adenosylmethionine synthetase N-terminal" evidence="13">
    <location>
        <begin position="7"/>
        <end position="112"/>
    </location>
</feature>
<dbReference type="PROSITE" id="PS00376">
    <property type="entry name" value="ADOMET_SYNTHASE_1"/>
    <property type="match status" value="1"/>
</dbReference>
<keyword evidence="8" id="KW-0479">Metal-binding</keyword>
<keyword evidence="6" id="KW-0554">One-carbon metabolism</keyword>
<dbReference type="PANTHER" id="PTHR11964">
    <property type="entry name" value="S-ADENOSYLMETHIONINE SYNTHETASE"/>
    <property type="match status" value="1"/>
</dbReference>
<comment type="pathway">
    <text evidence="3">Amino-acid biosynthesis; S-adenosyl-L-methionine biosynthesis; S-adenosyl-L-methionine from L-methionine: step 1/1.</text>
</comment>
<evidence type="ECO:0000256" key="1">
    <source>
        <dbReference type="ARBA" id="ARBA00001946"/>
    </source>
</evidence>
<dbReference type="Pfam" id="PF02773">
    <property type="entry name" value="S-AdoMet_synt_C"/>
    <property type="match status" value="1"/>
</dbReference>
<evidence type="ECO:0000256" key="11">
    <source>
        <dbReference type="ARBA" id="ARBA00022842"/>
    </source>
</evidence>
<keyword evidence="10" id="KW-0067">ATP-binding</keyword>
<evidence type="ECO:0000313" key="16">
    <source>
        <dbReference type="EMBL" id="VAY87893.1"/>
    </source>
</evidence>
<dbReference type="InterPro" id="IPR022636">
    <property type="entry name" value="S-AdoMet_synthetase_sfam"/>
</dbReference>
<evidence type="ECO:0000256" key="9">
    <source>
        <dbReference type="ARBA" id="ARBA00022741"/>
    </source>
</evidence>
<gene>
    <name evidence="16" type="ORF">MNB_ARC-1_572</name>
</gene>
<dbReference type="AlphaFoldDB" id="A0A3B1DTK5"/>
<evidence type="ECO:0000256" key="6">
    <source>
        <dbReference type="ARBA" id="ARBA00022563"/>
    </source>
</evidence>
<evidence type="ECO:0000256" key="7">
    <source>
        <dbReference type="ARBA" id="ARBA00022679"/>
    </source>
</evidence>
<evidence type="ECO:0000256" key="2">
    <source>
        <dbReference type="ARBA" id="ARBA00001958"/>
    </source>
</evidence>
<dbReference type="EMBL" id="UOYO01000036">
    <property type="protein sequence ID" value="VAY87893.1"/>
    <property type="molecule type" value="Genomic_DNA"/>
</dbReference>
<sequence length="403" mass="44268">MENKQHYLFTSEVVSPGHPDKCADIIADSIVDKLIIGDSKSRVASEVFVAGKHVVIGGEVATQTKLTIEDYRIIVHDTLVKIGYNGNPYFTKQECLHPEDVDVQVLLNSQSPDINQGVDQEDGRIGAGDQGIMFGYADCETEHFMPSALTYARMLMEKVYAYALANPNELGVDIKTQVTMDYVSKENFEQSCPQHIDTIVVSAPCVASMDIVTVRALIQKLIDDTNLPKNLYDKNNCTIHINPTGKYVSHSSLHDSGLTGRKLIVDSFGGYSPIGGGAQSSKDYTKVDRSGLYAARYIAKHIVAAKLATKCVVQLSYAIGVARPTSVSVDTYGTYTKLNDDKLSAFVEEKFALTPGWITQKFGLDQPSSSTFLYADVAARGQVGQPDYPWEKLNELDVFKVLK</sequence>
<feature type="domain" description="S-adenosylmethionine synthetase C-terminal" evidence="15">
    <location>
        <begin position="254"/>
        <end position="392"/>
    </location>
</feature>
<keyword evidence="11" id="KW-0460">Magnesium</keyword>
<dbReference type="InterPro" id="IPR022630">
    <property type="entry name" value="S-AdoMet_synt_C"/>
</dbReference>
<comment type="cofactor">
    <cofactor evidence="2">
        <name>K(+)</name>
        <dbReference type="ChEBI" id="CHEBI:29103"/>
    </cofactor>
</comment>
<dbReference type="EC" id="2.5.1.6" evidence="5"/>
<keyword evidence="12" id="KW-0630">Potassium</keyword>
<feature type="domain" description="S-adenosylmethionine synthetase central" evidence="14">
    <location>
        <begin position="125"/>
        <end position="247"/>
    </location>
</feature>
<comment type="cofactor">
    <cofactor evidence="1">
        <name>Mg(2+)</name>
        <dbReference type="ChEBI" id="CHEBI:18420"/>
    </cofactor>
</comment>
<evidence type="ECO:0000259" key="15">
    <source>
        <dbReference type="Pfam" id="PF02773"/>
    </source>
</evidence>
<evidence type="ECO:0000256" key="5">
    <source>
        <dbReference type="ARBA" id="ARBA00012828"/>
    </source>
</evidence>
<dbReference type="Pfam" id="PF02772">
    <property type="entry name" value="S-AdoMet_synt_M"/>
    <property type="match status" value="1"/>
</dbReference>
<dbReference type="GO" id="GO:0006556">
    <property type="term" value="P:S-adenosylmethionine biosynthetic process"/>
    <property type="evidence" value="ECO:0007669"/>
    <property type="project" value="UniProtKB-UniPathway"/>
</dbReference>
<keyword evidence="9" id="KW-0547">Nucleotide-binding</keyword>
<proteinExistence type="inferred from homology"/>
<keyword evidence="7 16" id="KW-0808">Transferase</keyword>
<dbReference type="GO" id="GO:0005524">
    <property type="term" value="F:ATP binding"/>
    <property type="evidence" value="ECO:0007669"/>
    <property type="project" value="UniProtKB-KW"/>
</dbReference>
<evidence type="ECO:0000256" key="12">
    <source>
        <dbReference type="ARBA" id="ARBA00022958"/>
    </source>
</evidence>
<dbReference type="InterPro" id="IPR002133">
    <property type="entry name" value="S-AdoMet_synthetase"/>
</dbReference>
<evidence type="ECO:0000256" key="8">
    <source>
        <dbReference type="ARBA" id="ARBA00022723"/>
    </source>
</evidence>
<name>A0A3B1DTK5_9ZZZZ</name>
<dbReference type="InterPro" id="IPR022631">
    <property type="entry name" value="ADOMET_SYNTHASE_CS"/>
</dbReference>
<evidence type="ECO:0000256" key="10">
    <source>
        <dbReference type="ARBA" id="ARBA00022840"/>
    </source>
</evidence>
<dbReference type="GO" id="GO:0046872">
    <property type="term" value="F:metal ion binding"/>
    <property type="evidence" value="ECO:0007669"/>
    <property type="project" value="UniProtKB-KW"/>
</dbReference>
<accession>A0A3B1DTK5</accession>
<evidence type="ECO:0000259" key="14">
    <source>
        <dbReference type="Pfam" id="PF02772"/>
    </source>
</evidence>
<dbReference type="InterPro" id="IPR022628">
    <property type="entry name" value="S-AdoMet_synt_N"/>
</dbReference>
<dbReference type="GO" id="GO:0004478">
    <property type="term" value="F:methionine adenosyltransferase activity"/>
    <property type="evidence" value="ECO:0007669"/>
    <property type="project" value="UniProtKB-EC"/>
</dbReference>
<dbReference type="NCBIfam" id="TIGR01034">
    <property type="entry name" value="metK"/>
    <property type="match status" value="1"/>
</dbReference>